<dbReference type="EMBL" id="CP133659">
    <property type="protein sequence ID" value="WMW64509.1"/>
    <property type="molecule type" value="Genomic_DNA"/>
</dbReference>
<dbReference type="InterPro" id="IPR008265">
    <property type="entry name" value="Lipase_GDSL_AS"/>
</dbReference>
<reference evidence="3" key="1">
    <citation type="submission" date="2023-09" db="EMBL/GenBank/DDBJ databases">
        <authorList>
            <consortium name="CW5 consortium"/>
            <person name="Lu C.-W."/>
        </authorList>
    </citation>
    <scope>NUCLEOTIDE SEQUENCE</scope>
    <source>
        <strain evidence="3">KPS</strain>
    </source>
</reference>
<gene>
    <name evidence="3" type="ORF">KPS_002540</name>
</gene>
<evidence type="ECO:0000256" key="1">
    <source>
        <dbReference type="SAM" id="SignalP"/>
    </source>
</evidence>
<dbReference type="PANTHER" id="PTHR30383:SF24">
    <property type="entry name" value="THIOESTERASE 1_PROTEASE 1_LYSOPHOSPHOLIPASE L1"/>
    <property type="match status" value="1"/>
</dbReference>
<dbReference type="InterPro" id="IPR013830">
    <property type="entry name" value="SGNH_hydro"/>
</dbReference>
<sequence length="232" mass="24259">MCRSLLTAALGVLSTTLCMLSALTGLGLALLPSSTAFAASGGNSSIPHILVLGDSLVAGYGLGPDEAFPERLGAALNAKGRPVRITNAGVSGDTSAGGLARVEWSLADKPDLLILELGANDGLRGLPVDDLRRNLSAIIEICRKNGVRVLLAGMRAPKNMGAEYARSFDAVYPELAKQYGLTLYPFFLDGVALDRALNLPDGMHPNPQGVQVIVERMLPVVERELGALKAGN</sequence>
<dbReference type="InterPro" id="IPR051532">
    <property type="entry name" value="Ester_Hydrolysis_Enzymes"/>
</dbReference>
<name>A0ABY9QYD4_9BACT</name>
<feature type="domain" description="SGNH hydrolase-type esterase" evidence="2">
    <location>
        <begin position="51"/>
        <end position="211"/>
    </location>
</feature>
<dbReference type="Pfam" id="PF13472">
    <property type="entry name" value="Lipase_GDSL_2"/>
    <property type="match status" value="1"/>
</dbReference>
<organism evidence="3 4">
    <name type="scientific">Nitratidesulfovibrio liaohensis</name>
    <dbReference type="NCBI Taxonomy" id="2604158"/>
    <lineage>
        <taxon>Bacteria</taxon>
        <taxon>Pseudomonadati</taxon>
        <taxon>Thermodesulfobacteriota</taxon>
        <taxon>Desulfovibrionia</taxon>
        <taxon>Desulfovibrionales</taxon>
        <taxon>Desulfovibrionaceae</taxon>
        <taxon>Nitratidesulfovibrio</taxon>
    </lineage>
</organism>
<accession>A0ABY9QYD4</accession>
<feature type="chain" id="PRO_5045427094" evidence="1">
    <location>
        <begin position="39"/>
        <end position="232"/>
    </location>
</feature>
<feature type="signal peptide" evidence="1">
    <location>
        <begin position="1"/>
        <end position="38"/>
    </location>
</feature>
<dbReference type="CDD" id="cd01822">
    <property type="entry name" value="Lysophospholipase_L1_like"/>
    <property type="match status" value="1"/>
</dbReference>
<dbReference type="InterPro" id="IPR036514">
    <property type="entry name" value="SGNH_hydro_sf"/>
</dbReference>
<dbReference type="PROSITE" id="PS01098">
    <property type="entry name" value="LIPASE_GDSL_SER"/>
    <property type="match status" value="1"/>
</dbReference>
<keyword evidence="1" id="KW-0732">Signal</keyword>
<evidence type="ECO:0000313" key="4">
    <source>
        <dbReference type="Proteomes" id="UP001180616"/>
    </source>
</evidence>
<proteinExistence type="predicted"/>
<evidence type="ECO:0000313" key="3">
    <source>
        <dbReference type="EMBL" id="WMW64509.1"/>
    </source>
</evidence>
<dbReference type="RefSeq" id="WP_309540600.1">
    <property type="nucleotide sequence ID" value="NZ_CP133659.1"/>
</dbReference>
<dbReference type="SUPFAM" id="SSF52266">
    <property type="entry name" value="SGNH hydrolase"/>
    <property type="match status" value="1"/>
</dbReference>
<dbReference type="Proteomes" id="UP001180616">
    <property type="component" value="Chromosome"/>
</dbReference>
<dbReference type="PANTHER" id="PTHR30383">
    <property type="entry name" value="THIOESTERASE 1/PROTEASE 1/LYSOPHOSPHOLIPASE L1"/>
    <property type="match status" value="1"/>
</dbReference>
<keyword evidence="4" id="KW-1185">Reference proteome</keyword>
<protein>
    <submittedName>
        <fullName evidence="3">Arylesterase</fullName>
    </submittedName>
</protein>
<evidence type="ECO:0000259" key="2">
    <source>
        <dbReference type="Pfam" id="PF13472"/>
    </source>
</evidence>
<dbReference type="Gene3D" id="3.40.50.1110">
    <property type="entry name" value="SGNH hydrolase"/>
    <property type="match status" value="1"/>
</dbReference>